<dbReference type="InterPro" id="IPR050416">
    <property type="entry name" value="FAD-linked_Oxidoreductase"/>
</dbReference>
<feature type="non-terminal residue" evidence="7">
    <location>
        <position position="1"/>
    </location>
</feature>
<feature type="domain" description="FAD-binding PCMH-type" evidence="6">
    <location>
        <begin position="1"/>
        <end position="172"/>
    </location>
</feature>
<dbReference type="EMBL" id="VDEQ01000337">
    <property type="protein sequence ID" value="MQS39483.1"/>
    <property type="molecule type" value="Genomic_DNA"/>
</dbReference>
<evidence type="ECO:0000256" key="2">
    <source>
        <dbReference type="ARBA" id="ARBA00005466"/>
    </source>
</evidence>
<dbReference type="PANTHER" id="PTHR42973:SF39">
    <property type="entry name" value="FAD-BINDING PCMH-TYPE DOMAIN-CONTAINING PROTEIN"/>
    <property type="match status" value="1"/>
</dbReference>
<dbReference type="InterPro" id="IPR036318">
    <property type="entry name" value="FAD-bd_PCMH-like_sf"/>
</dbReference>
<evidence type="ECO:0000256" key="5">
    <source>
        <dbReference type="ARBA" id="ARBA00023002"/>
    </source>
</evidence>
<evidence type="ECO:0000256" key="3">
    <source>
        <dbReference type="ARBA" id="ARBA00022630"/>
    </source>
</evidence>
<dbReference type="Gene3D" id="3.30.465.10">
    <property type="match status" value="1"/>
</dbReference>
<accession>A0ABW9P1R4</accession>
<comment type="cofactor">
    <cofactor evidence="1">
        <name>FAD</name>
        <dbReference type="ChEBI" id="CHEBI:57692"/>
    </cofactor>
</comment>
<dbReference type="Pfam" id="PF01565">
    <property type="entry name" value="FAD_binding_4"/>
    <property type="match status" value="1"/>
</dbReference>
<gene>
    <name evidence="7" type="ORF">FFZ77_29040</name>
</gene>
<keyword evidence="8" id="KW-1185">Reference proteome</keyword>
<dbReference type="Proteomes" id="UP000460558">
    <property type="component" value="Unassembled WGS sequence"/>
</dbReference>
<keyword evidence="3" id="KW-0285">Flavoprotein</keyword>
<evidence type="ECO:0000313" key="7">
    <source>
        <dbReference type="EMBL" id="MQS39483.1"/>
    </source>
</evidence>
<dbReference type="PROSITE" id="PS51387">
    <property type="entry name" value="FAD_PCMH"/>
    <property type="match status" value="1"/>
</dbReference>
<dbReference type="InterPro" id="IPR016169">
    <property type="entry name" value="FAD-bd_PCMH_sub2"/>
</dbReference>
<keyword evidence="5" id="KW-0560">Oxidoreductase</keyword>
<name>A0ABW9P1R4_9ACTN</name>
<evidence type="ECO:0000256" key="4">
    <source>
        <dbReference type="ARBA" id="ARBA00022827"/>
    </source>
</evidence>
<proteinExistence type="inferred from homology"/>
<dbReference type="Pfam" id="PF08031">
    <property type="entry name" value="BBE"/>
    <property type="match status" value="1"/>
</dbReference>
<dbReference type="SUPFAM" id="SSF56176">
    <property type="entry name" value="FAD-binding/transporter-associated domain-like"/>
    <property type="match status" value="1"/>
</dbReference>
<dbReference type="InterPro" id="IPR012951">
    <property type="entry name" value="BBE"/>
</dbReference>
<dbReference type="InterPro" id="IPR016166">
    <property type="entry name" value="FAD-bd_PCMH"/>
</dbReference>
<evidence type="ECO:0000256" key="1">
    <source>
        <dbReference type="ARBA" id="ARBA00001974"/>
    </source>
</evidence>
<dbReference type="Gene3D" id="3.40.462.20">
    <property type="match status" value="1"/>
</dbReference>
<organism evidence="7 8">
    <name type="scientific">Streptomyces katsurahamanus</name>
    <dbReference type="NCBI Taxonomy" id="2577098"/>
    <lineage>
        <taxon>Bacteria</taxon>
        <taxon>Bacillati</taxon>
        <taxon>Actinomycetota</taxon>
        <taxon>Actinomycetes</taxon>
        <taxon>Kitasatosporales</taxon>
        <taxon>Streptomycetaceae</taxon>
        <taxon>Streptomyces</taxon>
    </lineage>
</organism>
<comment type="similarity">
    <text evidence="2">Belongs to the oxygen-dependent FAD-linked oxidoreductase family.</text>
</comment>
<evidence type="ECO:0000259" key="6">
    <source>
        <dbReference type="PROSITE" id="PS51387"/>
    </source>
</evidence>
<protein>
    <submittedName>
        <fullName evidence="7">FAD-dependent oxidoreductase</fullName>
    </submittedName>
</protein>
<keyword evidence="4" id="KW-0274">FAD</keyword>
<comment type="caution">
    <text evidence="7">The sequence shown here is derived from an EMBL/GenBank/DDBJ whole genome shotgun (WGS) entry which is preliminary data.</text>
</comment>
<dbReference type="RefSeq" id="WP_153486980.1">
    <property type="nucleotide sequence ID" value="NZ_VDEQ01000337.1"/>
</dbReference>
<dbReference type="PANTHER" id="PTHR42973">
    <property type="entry name" value="BINDING OXIDOREDUCTASE, PUTATIVE (AFU_ORTHOLOGUE AFUA_1G17690)-RELATED"/>
    <property type="match status" value="1"/>
</dbReference>
<dbReference type="InterPro" id="IPR006094">
    <property type="entry name" value="Oxid_FAD_bind_N"/>
</dbReference>
<sequence length="462" mass="50349">LVESTAQTVDAVRDAVRAGRRIAVRSGGHCFEDFVDHPGVRTLIDMSRMRAVFYDPVRHAFAVEAGATLGEVYRALYLGWGVTVPGGYCPGVGAGGHVPGGGYGPLCRLFGLVSDHLYAVETVVVDRSGRTRSVIATRERTDPNRELWWAHTGGGGGSFGAVTRYWFRSPGTTRATPPEKLLPAPSATALTFTARWDWKSVDRAAFTRLVDNFGRWAERHSSPGAEECAIYDEFILGQPAADNLQLFGQITAAPAAAERLLREHIGAVSEGTVRPASLSSRTLPWLTAALRGSGEGVGDWRVKIKSSYARRRLTERQTATVHRWLTRTDTDVFGSLSLNTYGGQVNAVASGATAAAQRDSVLKLSYLAIWKEAAQDAAHLAWLREFYREMYAETGGVPVPGEVDDGAFINYPDVDLADPRWNTSGTDWQTLYFKGNAARLRAVKARWDPRGIFRHALAVPAG</sequence>
<evidence type="ECO:0000313" key="8">
    <source>
        <dbReference type="Proteomes" id="UP000460558"/>
    </source>
</evidence>
<reference evidence="7 8" key="1">
    <citation type="submission" date="2019-06" db="EMBL/GenBank/DDBJ databases">
        <title>Comparative genomics and metabolomics analyses of clavulanic acid producing Streptomyces species provides insight into specialized metabolism and evolution of beta-lactam biosynthetic gene clusters.</title>
        <authorList>
            <person name="Moore M.A."/>
            <person name="Cruz-Morales P."/>
            <person name="Barona Gomez F."/>
            <person name="Kapil T."/>
        </authorList>
    </citation>
    <scope>NUCLEOTIDE SEQUENCE [LARGE SCALE GENOMIC DNA]</scope>
    <source>
        <strain evidence="7 8">T-272</strain>
    </source>
</reference>